<dbReference type="SMART" id="SM01375">
    <property type="entry name" value="Dynein_light"/>
    <property type="match status" value="1"/>
</dbReference>
<evidence type="ECO:0000313" key="1">
    <source>
        <dbReference type="Proteomes" id="UP000050795"/>
    </source>
</evidence>
<dbReference type="GO" id="GO:0030286">
    <property type="term" value="C:dynein complex"/>
    <property type="evidence" value="ECO:0007669"/>
    <property type="project" value="InterPro"/>
</dbReference>
<dbReference type="CDD" id="cd21454">
    <property type="entry name" value="DLC-like_TAL"/>
    <property type="match status" value="1"/>
</dbReference>
<organism evidence="1 2">
    <name type="scientific">Trichobilharzia regenti</name>
    <name type="common">Nasal bird schistosome</name>
    <dbReference type="NCBI Taxonomy" id="157069"/>
    <lineage>
        <taxon>Eukaryota</taxon>
        <taxon>Metazoa</taxon>
        <taxon>Spiralia</taxon>
        <taxon>Lophotrochozoa</taxon>
        <taxon>Platyhelminthes</taxon>
        <taxon>Trematoda</taxon>
        <taxon>Digenea</taxon>
        <taxon>Strigeidida</taxon>
        <taxon>Schistosomatoidea</taxon>
        <taxon>Schistosomatidae</taxon>
        <taxon>Trichobilharzia</taxon>
    </lineage>
</organism>
<dbReference type="Pfam" id="PF01221">
    <property type="entry name" value="Dynein_light"/>
    <property type="match status" value="1"/>
</dbReference>
<protein>
    <submittedName>
        <fullName evidence="2">Uncharacterized protein</fullName>
    </submittedName>
</protein>
<sequence length="202" mass="23889">MKNGQPKTVTDPTQAFLQTFFEIDKYKDEVVTKNQVNGYAETKKWDKEIVQKWTNLFRSRNSDRITLENICDYLRLNIKEVRKQRDAPVTSEKSPISYSDNKQLGSDIEVIIDQMPMDMKIPIVNEFRRVLSKNNNDKTEFDGIKATEHMKNFMDKRFSSSWVALIVKGSYTATFVYFEECSFQFRINNYNCIVWRTFIGFH</sequence>
<keyword evidence="1" id="KW-1185">Reference proteome</keyword>
<dbReference type="Proteomes" id="UP000050795">
    <property type="component" value="Unassembled WGS sequence"/>
</dbReference>
<dbReference type="InterPro" id="IPR001372">
    <property type="entry name" value="Dynein_light_chain_typ-1/2"/>
</dbReference>
<dbReference type="Gene3D" id="3.30.740.10">
    <property type="entry name" value="Protein Inhibitor Of Neuronal Nitric Oxide Synthase"/>
    <property type="match status" value="1"/>
</dbReference>
<accession>A0AA85K3Q2</accession>
<dbReference type="InterPro" id="IPR037177">
    <property type="entry name" value="DLC_sf"/>
</dbReference>
<dbReference type="SUPFAM" id="SSF54648">
    <property type="entry name" value="DLC"/>
    <property type="match status" value="1"/>
</dbReference>
<dbReference type="WBParaSite" id="TREG1_57490.1">
    <property type="protein sequence ID" value="TREG1_57490.1"/>
    <property type="gene ID" value="TREG1_57490"/>
</dbReference>
<reference evidence="1" key="1">
    <citation type="submission" date="2022-06" db="EMBL/GenBank/DDBJ databases">
        <authorList>
            <person name="Berger JAMES D."/>
            <person name="Berger JAMES D."/>
        </authorList>
    </citation>
    <scope>NUCLEOTIDE SEQUENCE [LARGE SCALE GENOMIC DNA]</scope>
</reference>
<name>A0AA85K3Q2_TRIRE</name>
<reference evidence="2" key="2">
    <citation type="submission" date="2023-11" db="UniProtKB">
        <authorList>
            <consortium name="WormBaseParasite"/>
        </authorList>
    </citation>
    <scope>IDENTIFICATION</scope>
</reference>
<proteinExistence type="predicted"/>
<evidence type="ECO:0000313" key="2">
    <source>
        <dbReference type="WBParaSite" id="TREG1_57490.1"/>
    </source>
</evidence>
<dbReference type="AlphaFoldDB" id="A0AA85K3Q2"/>
<dbReference type="GO" id="GO:0007017">
    <property type="term" value="P:microtubule-based process"/>
    <property type="evidence" value="ECO:0007669"/>
    <property type="project" value="InterPro"/>
</dbReference>